<keyword evidence="4" id="KW-0732">Signal</keyword>
<dbReference type="PANTHER" id="PTHR13213:SF2">
    <property type="entry name" value="MYB-BINDING PROTEIN 1A"/>
    <property type="match status" value="1"/>
</dbReference>
<evidence type="ECO:0000256" key="4">
    <source>
        <dbReference type="SAM" id="SignalP"/>
    </source>
</evidence>
<evidence type="ECO:0000313" key="6">
    <source>
        <dbReference type="Proteomes" id="UP000541444"/>
    </source>
</evidence>
<feature type="region of interest" description="Disordered" evidence="3">
    <location>
        <begin position="295"/>
        <end position="338"/>
    </location>
</feature>
<accession>A0A7J7LXM9</accession>
<dbReference type="GO" id="GO:0006355">
    <property type="term" value="P:regulation of DNA-templated transcription"/>
    <property type="evidence" value="ECO:0007669"/>
    <property type="project" value="InterPro"/>
</dbReference>
<dbReference type="AlphaFoldDB" id="A0A7J7LXM9"/>
<feature type="compositionally biased region" description="Basic and acidic residues" evidence="3">
    <location>
        <begin position="305"/>
        <end position="316"/>
    </location>
</feature>
<comment type="caution">
    <text evidence="5">The sequence shown here is derived from an EMBL/GenBank/DDBJ whole genome shotgun (WGS) entry which is preliminary data.</text>
</comment>
<dbReference type="GO" id="GO:0005730">
    <property type="term" value="C:nucleolus"/>
    <property type="evidence" value="ECO:0007669"/>
    <property type="project" value="InterPro"/>
</dbReference>
<keyword evidence="6" id="KW-1185">Reference proteome</keyword>
<comment type="subcellular location">
    <subcellularLocation>
        <location evidence="1">Nucleus</location>
    </subcellularLocation>
</comment>
<proteinExistence type="predicted"/>
<dbReference type="OrthoDB" id="1739904at2759"/>
<name>A0A7J7LXM9_9MAGN</name>
<dbReference type="Proteomes" id="UP000541444">
    <property type="component" value="Unassembled WGS sequence"/>
</dbReference>
<reference evidence="5 6" key="1">
    <citation type="journal article" date="2020" name="IScience">
        <title>Genome Sequencing of the Endangered Kingdonia uniflora (Circaeasteraceae, Ranunculales) Reveals Potential Mechanisms of Evolutionary Specialization.</title>
        <authorList>
            <person name="Sun Y."/>
            <person name="Deng T."/>
            <person name="Zhang A."/>
            <person name="Moore M.J."/>
            <person name="Landis J.B."/>
            <person name="Lin N."/>
            <person name="Zhang H."/>
            <person name="Zhang X."/>
            <person name="Huang J."/>
            <person name="Zhang X."/>
            <person name="Sun H."/>
            <person name="Wang H."/>
        </authorList>
    </citation>
    <scope>NUCLEOTIDE SEQUENCE [LARGE SCALE GENOMIC DNA]</scope>
    <source>
        <strain evidence="5">TB1705</strain>
        <tissue evidence="5">Leaf</tissue>
    </source>
</reference>
<dbReference type="PANTHER" id="PTHR13213">
    <property type="entry name" value="MYB-BINDING PROTEIN 1A FAMILY MEMBER"/>
    <property type="match status" value="1"/>
</dbReference>
<evidence type="ECO:0000313" key="5">
    <source>
        <dbReference type="EMBL" id="KAF6147357.1"/>
    </source>
</evidence>
<feature type="chain" id="PRO_5029690037" evidence="4">
    <location>
        <begin position="22"/>
        <end position="338"/>
    </location>
</feature>
<dbReference type="GO" id="GO:0003677">
    <property type="term" value="F:DNA binding"/>
    <property type="evidence" value="ECO:0007669"/>
    <property type="project" value="InterPro"/>
</dbReference>
<gene>
    <name evidence="5" type="ORF">GIB67_003255</name>
</gene>
<evidence type="ECO:0000256" key="2">
    <source>
        <dbReference type="ARBA" id="ARBA00023242"/>
    </source>
</evidence>
<dbReference type="EMBL" id="JACGCM010001912">
    <property type="protein sequence ID" value="KAF6147357.1"/>
    <property type="molecule type" value="Genomic_DNA"/>
</dbReference>
<protein>
    <submittedName>
        <fullName evidence="5">Uncharacterized protein</fullName>
    </submittedName>
</protein>
<feature type="signal peptide" evidence="4">
    <location>
        <begin position="1"/>
        <end position="21"/>
    </location>
</feature>
<evidence type="ECO:0000256" key="3">
    <source>
        <dbReference type="SAM" id="MobiDB-lite"/>
    </source>
</evidence>
<dbReference type="InterPro" id="IPR007015">
    <property type="entry name" value="DNA_pol_V/MYBBP1A"/>
</dbReference>
<organism evidence="5 6">
    <name type="scientific">Kingdonia uniflora</name>
    <dbReference type="NCBI Taxonomy" id="39325"/>
    <lineage>
        <taxon>Eukaryota</taxon>
        <taxon>Viridiplantae</taxon>
        <taxon>Streptophyta</taxon>
        <taxon>Embryophyta</taxon>
        <taxon>Tracheophyta</taxon>
        <taxon>Spermatophyta</taxon>
        <taxon>Magnoliopsida</taxon>
        <taxon>Ranunculales</taxon>
        <taxon>Circaeasteraceae</taxon>
        <taxon>Kingdonia</taxon>
    </lineage>
</organism>
<evidence type="ECO:0000256" key="1">
    <source>
        <dbReference type="ARBA" id="ARBA00004123"/>
    </source>
</evidence>
<keyword evidence="2" id="KW-0539">Nucleus</keyword>
<sequence>MSRLSWHVMLISKTQVLTVFSYLVQSFLNLNTAEGSQQLEERIWGLLQKKILKAKKIPEGEDIQISTLESILKKSLKLATKPIKKKSATNSSNIKQLAFVSRQKKIFSLSQQSTYWVLKIVHARSLPESEKQRILDIFQLALMEFFVSKKSRLKPGFIKEVFQRQPWIGLRLFDFLLQKCRSVKSEFRRVDGVDMVEGILKFSVSSGEEKDAASERLKSHITPLTDLISKLVIDMPKKKLWRSQAFRFCGQAFKAIKALNLIKEFLEALTSEAYDACELQLGDIFHKFLPLNKPEKSTGTTKLKKSTETMKPDKSINKIKPKKSTDEKKSKKKIGREK</sequence>